<dbReference type="AlphaFoldDB" id="A0AA40B8J7"/>
<evidence type="ECO:0000256" key="1">
    <source>
        <dbReference type="SAM" id="MobiDB-lite"/>
    </source>
</evidence>
<accession>A0AA40B8J7</accession>
<reference evidence="2" key="1">
    <citation type="submission" date="2023-06" db="EMBL/GenBank/DDBJ databases">
        <title>Genome-scale phylogeny and comparative genomics of the fungal order Sordariales.</title>
        <authorList>
            <consortium name="Lawrence Berkeley National Laboratory"/>
            <person name="Hensen N."/>
            <person name="Bonometti L."/>
            <person name="Westerberg I."/>
            <person name="Brannstrom I.O."/>
            <person name="Guillou S."/>
            <person name="Cros-Aarteil S."/>
            <person name="Calhoun S."/>
            <person name="Haridas S."/>
            <person name="Kuo A."/>
            <person name="Mondo S."/>
            <person name="Pangilinan J."/>
            <person name="Riley R."/>
            <person name="Labutti K."/>
            <person name="Andreopoulos B."/>
            <person name="Lipzen A."/>
            <person name="Chen C."/>
            <person name="Yanf M."/>
            <person name="Daum C."/>
            <person name="Ng V."/>
            <person name="Clum A."/>
            <person name="Steindorff A."/>
            <person name="Ohm R."/>
            <person name="Martin F."/>
            <person name="Silar P."/>
            <person name="Natvig D."/>
            <person name="Lalanne C."/>
            <person name="Gautier V."/>
            <person name="Ament-Velasquez S.L."/>
            <person name="Kruys A."/>
            <person name="Hutchinson M.I."/>
            <person name="Powell A.J."/>
            <person name="Barry K."/>
            <person name="Miller A.N."/>
            <person name="Grigoriev I.V."/>
            <person name="Debuchy R."/>
            <person name="Gladieux P."/>
            <person name="Thoren M.H."/>
            <person name="Johannesson H."/>
        </authorList>
    </citation>
    <scope>NUCLEOTIDE SEQUENCE</scope>
    <source>
        <strain evidence="2">SMH4607-1</strain>
    </source>
</reference>
<feature type="compositionally biased region" description="Polar residues" evidence="1">
    <location>
        <begin position="28"/>
        <end position="40"/>
    </location>
</feature>
<comment type="caution">
    <text evidence="2">The sequence shown here is derived from an EMBL/GenBank/DDBJ whole genome shotgun (WGS) entry which is preliminary data.</text>
</comment>
<feature type="compositionally biased region" description="Polar residues" evidence="1">
    <location>
        <begin position="115"/>
        <end position="130"/>
    </location>
</feature>
<evidence type="ECO:0000313" key="2">
    <source>
        <dbReference type="EMBL" id="KAK0729643.1"/>
    </source>
</evidence>
<dbReference type="PANTHER" id="PTHR39606">
    <property type="entry name" value="SURFACE PROTEIN, PUTATIVE-RELATED"/>
    <property type="match status" value="1"/>
</dbReference>
<sequence length="237" mass="24591">MSHFTSTNATDHAVRQGDMLRGTGRTIGESSASGPAPTTSGHHKHDVLNKIDPRVDSSHDKQPMPQHNPPAGTHGPHSSRLANILDPRVHSDNSNHNRQQGVAGSGAAMHGGLGQNNTASGGQHNSRIANQLDPSVDSMSNRGAATVGYPGHNAGFNQNTDAGYAAGTGLHQTNHHHIGHHQQAAYPSGHMGGSHPVNDSSLPGPAPHTAGPHHSDLLNKLDPSVDSKAGYNGRTGI</sequence>
<gene>
    <name evidence="2" type="ORF">B0H67DRAFT_559276</name>
</gene>
<proteinExistence type="predicted"/>
<protein>
    <submittedName>
        <fullName evidence="2">Uncharacterized protein</fullName>
    </submittedName>
</protein>
<feature type="region of interest" description="Disordered" evidence="1">
    <location>
        <begin position="176"/>
        <end position="237"/>
    </location>
</feature>
<evidence type="ECO:0000313" key="3">
    <source>
        <dbReference type="Proteomes" id="UP001172102"/>
    </source>
</evidence>
<feature type="compositionally biased region" description="Basic and acidic residues" evidence="1">
    <location>
        <begin position="46"/>
        <end position="62"/>
    </location>
</feature>
<organism evidence="2 3">
    <name type="scientific">Lasiosphaeris hirsuta</name>
    <dbReference type="NCBI Taxonomy" id="260670"/>
    <lineage>
        <taxon>Eukaryota</taxon>
        <taxon>Fungi</taxon>
        <taxon>Dikarya</taxon>
        <taxon>Ascomycota</taxon>
        <taxon>Pezizomycotina</taxon>
        <taxon>Sordariomycetes</taxon>
        <taxon>Sordariomycetidae</taxon>
        <taxon>Sordariales</taxon>
        <taxon>Lasiosphaeriaceae</taxon>
        <taxon>Lasiosphaeris</taxon>
    </lineage>
</organism>
<dbReference type="PANTHER" id="PTHR39606:SF1">
    <property type="entry name" value="CELL SURFACE PROTEIN"/>
    <property type="match status" value="1"/>
</dbReference>
<feature type="region of interest" description="Disordered" evidence="1">
    <location>
        <begin position="22"/>
        <end position="130"/>
    </location>
</feature>
<feature type="compositionally biased region" description="Basic and acidic residues" evidence="1">
    <location>
        <begin position="213"/>
        <end position="225"/>
    </location>
</feature>
<dbReference type="Proteomes" id="UP001172102">
    <property type="component" value="Unassembled WGS sequence"/>
</dbReference>
<dbReference type="EMBL" id="JAUKUA010000001">
    <property type="protein sequence ID" value="KAK0729643.1"/>
    <property type="molecule type" value="Genomic_DNA"/>
</dbReference>
<name>A0AA40B8J7_9PEZI</name>
<keyword evidence="3" id="KW-1185">Reference proteome</keyword>